<evidence type="ECO:0000313" key="1">
    <source>
        <dbReference type="EMBL" id="HJE48632.1"/>
    </source>
</evidence>
<feature type="non-terminal residue" evidence="1">
    <location>
        <position position="99"/>
    </location>
</feature>
<gene>
    <name evidence="1" type="ORF">K8V69_00315</name>
</gene>
<dbReference type="AlphaFoldDB" id="A0A921EHL2"/>
<sequence length="99" mass="11402">MNKYKIIPGVGIIGTENNYYIRTVSSNFKLPNNPKILEEIRTTLQNIAKGEKINASSFIIQYLLSIKAITNNQNDTLNPYIYFSNYTILGEKLNEKYHL</sequence>
<evidence type="ECO:0000313" key="2">
    <source>
        <dbReference type="Proteomes" id="UP000732527"/>
    </source>
</evidence>
<dbReference type="Proteomes" id="UP000732527">
    <property type="component" value="Unassembled WGS sequence"/>
</dbReference>
<reference evidence="1" key="2">
    <citation type="submission" date="2021-09" db="EMBL/GenBank/DDBJ databases">
        <authorList>
            <person name="Gilroy R."/>
        </authorList>
    </citation>
    <scope>NUCLEOTIDE SEQUENCE</scope>
    <source>
        <strain evidence="1">CHK192-2623</strain>
    </source>
</reference>
<organism evidence="1 2">
    <name type="scientific">Lactobacillus johnsonii</name>
    <dbReference type="NCBI Taxonomy" id="33959"/>
    <lineage>
        <taxon>Bacteria</taxon>
        <taxon>Bacillati</taxon>
        <taxon>Bacillota</taxon>
        <taxon>Bacilli</taxon>
        <taxon>Lactobacillales</taxon>
        <taxon>Lactobacillaceae</taxon>
        <taxon>Lactobacillus</taxon>
    </lineage>
</organism>
<reference evidence="1" key="1">
    <citation type="journal article" date="2021" name="PeerJ">
        <title>Extensive microbial diversity within the chicken gut microbiome revealed by metagenomics and culture.</title>
        <authorList>
            <person name="Gilroy R."/>
            <person name="Ravi A."/>
            <person name="Getino M."/>
            <person name="Pursley I."/>
            <person name="Horton D.L."/>
            <person name="Alikhan N.F."/>
            <person name="Baker D."/>
            <person name="Gharbi K."/>
            <person name="Hall N."/>
            <person name="Watson M."/>
            <person name="Adriaenssens E.M."/>
            <person name="Foster-Nyarko E."/>
            <person name="Jarju S."/>
            <person name="Secka A."/>
            <person name="Antonio M."/>
            <person name="Oren A."/>
            <person name="Chaudhuri R.R."/>
            <person name="La Ragione R."/>
            <person name="Hildebrand F."/>
            <person name="Pallen M.J."/>
        </authorList>
    </citation>
    <scope>NUCLEOTIDE SEQUENCE</scope>
    <source>
        <strain evidence="1">CHK192-2623</strain>
    </source>
</reference>
<dbReference type="EMBL" id="DYYQ01000005">
    <property type="protein sequence ID" value="HJE48632.1"/>
    <property type="molecule type" value="Genomic_DNA"/>
</dbReference>
<accession>A0A921EHL2</accession>
<name>A0A921EHL2_LACJH</name>
<comment type="caution">
    <text evidence="1">The sequence shown here is derived from an EMBL/GenBank/DDBJ whole genome shotgun (WGS) entry which is preliminary data.</text>
</comment>
<proteinExistence type="predicted"/>
<protein>
    <submittedName>
        <fullName evidence="1">Uncharacterized protein</fullName>
    </submittedName>
</protein>